<evidence type="ECO:0008006" key="3">
    <source>
        <dbReference type="Google" id="ProtNLM"/>
    </source>
</evidence>
<gene>
    <name evidence="1" type="ORF">POM88_045029</name>
</gene>
<reference evidence="1" key="2">
    <citation type="submission" date="2023-05" db="EMBL/GenBank/DDBJ databases">
        <authorList>
            <person name="Schelkunov M.I."/>
        </authorList>
    </citation>
    <scope>NUCLEOTIDE SEQUENCE</scope>
    <source>
        <strain evidence="1">Hsosn_3</strain>
        <tissue evidence="1">Leaf</tissue>
    </source>
</reference>
<dbReference type="PANTHER" id="PTHR10492">
    <property type="match status" value="1"/>
</dbReference>
<dbReference type="AlphaFoldDB" id="A0AAD8M3F1"/>
<keyword evidence="2" id="KW-1185">Reference proteome</keyword>
<evidence type="ECO:0000313" key="1">
    <source>
        <dbReference type="EMBL" id="KAK1360555.1"/>
    </source>
</evidence>
<accession>A0AAD8M3F1</accession>
<comment type="caution">
    <text evidence="1">The sequence shown here is derived from an EMBL/GenBank/DDBJ whole genome shotgun (WGS) entry which is preliminary data.</text>
</comment>
<reference evidence="1" key="1">
    <citation type="submission" date="2023-02" db="EMBL/GenBank/DDBJ databases">
        <title>Genome of toxic invasive species Heracleum sosnowskyi carries increased number of genes despite the absence of recent whole-genome duplications.</title>
        <authorList>
            <person name="Schelkunov M."/>
            <person name="Shtratnikova V."/>
            <person name="Makarenko M."/>
            <person name="Klepikova A."/>
            <person name="Omelchenko D."/>
            <person name="Novikova G."/>
            <person name="Obukhova E."/>
            <person name="Bogdanov V."/>
            <person name="Penin A."/>
            <person name="Logacheva M."/>
        </authorList>
    </citation>
    <scope>NUCLEOTIDE SEQUENCE</scope>
    <source>
        <strain evidence="1">Hsosn_3</strain>
        <tissue evidence="1">Leaf</tissue>
    </source>
</reference>
<dbReference type="Proteomes" id="UP001237642">
    <property type="component" value="Unassembled WGS sequence"/>
</dbReference>
<name>A0AAD8M3F1_9APIA</name>
<organism evidence="1 2">
    <name type="scientific">Heracleum sosnowskyi</name>
    <dbReference type="NCBI Taxonomy" id="360622"/>
    <lineage>
        <taxon>Eukaryota</taxon>
        <taxon>Viridiplantae</taxon>
        <taxon>Streptophyta</taxon>
        <taxon>Embryophyta</taxon>
        <taxon>Tracheophyta</taxon>
        <taxon>Spermatophyta</taxon>
        <taxon>Magnoliopsida</taxon>
        <taxon>eudicotyledons</taxon>
        <taxon>Gunneridae</taxon>
        <taxon>Pentapetalae</taxon>
        <taxon>asterids</taxon>
        <taxon>campanulids</taxon>
        <taxon>Apiales</taxon>
        <taxon>Apiaceae</taxon>
        <taxon>Apioideae</taxon>
        <taxon>apioid superclade</taxon>
        <taxon>Tordylieae</taxon>
        <taxon>Tordyliinae</taxon>
        <taxon>Heracleum</taxon>
    </lineage>
</organism>
<proteinExistence type="predicted"/>
<dbReference type="EMBL" id="JAUIZM010000010">
    <property type="protein sequence ID" value="KAK1360555.1"/>
    <property type="molecule type" value="Genomic_DNA"/>
</dbReference>
<evidence type="ECO:0000313" key="2">
    <source>
        <dbReference type="Proteomes" id="UP001237642"/>
    </source>
</evidence>
<sequence>MIRPSERFTMHLGGRLWQQFVVDAFAAVEQCIGVMHVIEFQKRGLPHVHMLVWLHPNDRPKRVEHVDQIVSAEIPDKQKDPVAYEVVQNYMMHGPCGKDRENSPCMVKGNCVRHFPKRYNGHTFFDDQGFPVYLHIQQKSSAMVGAVTGAALALTSDDSSHEQIVQCAITGAAML</sequence>
<protein>
    <recommendedName>
        <fullName evidence="3">Helitron helicase-like domain-containing protein</fullName>
    </recommendedName>
</protein>
<dbReference type="PANTHER" id="PTHR10492:SF57">
    <property type="entry name" value="ATP-DEPENDENT DNA HELICASE"/>
    <property type="match status" value="1"/>
</dbReference>